<comment type="caution">
    <text evidence="2">The sequence shown here is derived from an EMBL/GenBank/DDBJ whole genome shotgun (WGS) entry which is preliminary data.</text>
</comment>
<reference evidence="2" key="1">
    <citation type="submission" date="2023-01" db="EMBL/GenBank/DDBJ databases">
        <title>Genome assembly of the deep-sea coral Lophelia pertusa.</title>
        <authorList>
            <person name="Herrera S."/>
            <person name="Cordes E."/>
        </authorList>
    </citation>
    <scope>NUCLEOTIDE SEQUENCE</scope>
    <source>
        <strain evidence="2">USNM1676648</strain>
        <tissue evidence="2">Polyp</tissue>
    </source>
</reference>
<protein>
    <submittedName>
        <fullName evidence="2">Uncharacterized protein</fullName>
    </submittedName>
</protein>
<feature type="region of interest" description="Disordered" evidence="1">
    <location>
        <begin position="221"/>
        <end position="263"/>
    </location>
</feature>
<dbReference type="EMBL" id="MU825406">
    <property type="protein sequence ID" value="KAJ7391349.1"/>
    <property type="molecule type" value="Genomic_DNA"/>
</dbReference>
<keyword evidence="3" id="KW-1185">Reference proteome</keyword>
<name>A0A9X0DAX1_9CNID</name>
<evidence type="ECO:0000313" key="2">
    <source>
        <dbReference type="EMBL" id="KAJ7391349.1"/>
    </source>
</evidence>
<sequence length="275" mass="30779">MLRKTTDQCGEDWDLEIPYVQFHYMNHDHNATGYLPFYLSHGYFPRTPRLVLSPLPQSASKQSISGHPPLHRVLRKHTLEPSPVTCKQSKGELRNGNTYRIKHATNFRKRLLRHRDQLRVAHTRPVRLCPNDGGNRAGPPVVVPPTATSGHMEDTPTVGTAPWWKPCCPPVVLPPTATSGHMEDTPPLELRHGGSRAGQPVVVPPTATSGHMEDTPPLELRHGGSRAGQPVVVPPTATSGHMEDTPPMELRRGYRSRRPPQRYGNWELNPVVDYY</sequence>
<dbReference type="AlphaFoldDB" id="A0A9X0DAX1"/>
<dbReference type="Proteomes" id="UP001163046">
    <property type="component" value="Unassembled WGS sequence"/>
</dbReference>
<gene>
    <name evidence="2" type="ORF">OS493_018392</name>
</gene>
<accession>A0A9X0DAX1</accession>
<dbReference type="OrthoDB" id="3051303at2759"/>
<evidence type="ECO:0000313" key="3">
    <source>
        <dbReference type="Proteomes" id="UP001163046"/>
    </source>
</evidence>
<proteinExistence type="predicted"/>
<evidence type="ECO:0000256" key="1">
    <source>
        <dbReference type="SAM" id="MobiDB-lite"/>
    </source>
</evidence>
<feature type="compositionally biased region" description="Basic and acidic residues" evidence="1">
    <location>
        <begin position="241"/>
        <end position="252"/>
    </location>
</feature>
<organism evidence="2 3">
    <name type="scientific">Desmophyllum pertusum</name>
    <dbReference type="NCBI Taxonomy" id="174260"/>
    <lineage>
        <taxon>Eukaryota</taxon>
        <taxon>Metazoa</taxon>
        <taxon>Cnidaria</taxon>
        <taxon>Anthozoa</taxon>
        <taxon>Hexacorallia</taxon>
        <taxon>Scleractinia</taxon>
        <taxon>Caryophylliina</taxon>
        <taxon>Caryophylliidae</taxon>
        <taxon>Desmophyllum</taxon>
    </lineage>
</organism>